<accession>A0AA38XF20</accession>
<proteinExistence type="predicted"/>
<evidence type="ECO:0000313" key="2">
    <source>
        <dbReference type="EMBL" id="KAJ9612285.1"/>
    </source>
</evidence>
<gene>
    <name evidence="2" type="ORF">H2200_003882</name>
</gene>
<feature type="region of interest" description="Disordered" evidence="1">
    <location>
        <begin position="237"/>
        <end position="269"/>
    </location>
</feature>
<evidence type="ECO:0000256" key="1">
    <source>
        <dbReference type="SAM" id="MobiDB-lite"/>
    </source>
</evidence>
<sequence>MGRFPWSQGHSKHGGDKLYSVAQEWFSKEQADPSRQSVNDLMTDSSMSESIKSDLSPKVGGRSRTDTVTSSFSSYAHSMSDTSNDLASRPPSQQSFTNDGMPLSERHESTAKSLLAKGTRLLKRQGSKLNLLSLQQTEDRPNHPVEAGAGELSPGKGLQRQATLISRRLKPSISGPFAFQHLTHGEQGRFQSLDSVSKTDLTSEFIAVQSDQEPTGQFRGLSVTDLPMKADDPRMEHGFDEPTSPTTDAIPYLPTTPPRPRPPPKDGLMSPYSPTDFRMSRSMENFSRPTRLSVTALDVSPTSASTHRLSTLSPISLATASAKPLPHLPGAQVVHAVSTGDDIALPLRTAPLPSPPKAIMEVVEEETLEEKDFAPLPHSRSQPSMMHMLPQPTSKLQRRRSQSSGEINFDATSFKDLSGRSSLRAAQIEKSGETSPKSKNRISIGVRPIVIEDWEDAVDYSWDHAAELEADEDGADNSAVNLRQASNLSIPRDNYLVVEQSFVDEASSSASTPLMMQAHSKSSREEPAYSTCRAEDPSSPLLGLGIDSLQPLPNISLSTAASAQHEVRNNLSSHEFYQSQAMPSPASIMSKSSSQESIIASIFGTQRSSNSSNSLSDFAHLASGSFGGSMEHLKLDLQDFSAAPAPETHLREGSQDTIREDVQHTKSMEALAEVGVIAPFSSFTTSPTTRHDRGASASQIPNIPARKSSIADAGDASITQTGRKRAATGISRPRRNTRVSYSLFPTTATS</sequence>
<feature type="compositionally biased region" description="Polar residues" evidence="1">
    <location>
        <begin position="33"/>
        <end position="50"/>
    </location>
</feature>
<feature type="region of interest" description="Disordered" evidence="1">
    <location>
        <begin position="683"/>
        <end position="750"/>
    </location>
</feature>
<reference evidence="2" key="1">
    <citation type="submission" date="2022-10" db="EMBL/GenBank/DDBJ databases">
        <title>Culturing micro-colonial fungi from biological soil crusts in the Mojave desert and describing Neophaeococcomyces mojavensis, and introducing the new genera and species Taxawa tesnikishii.</title>
        <authorList>
            <person name="Kurbessoian T."/>
            <person name="Stajich J.E."/>
        </authorList>
    </citation>
    <scope>NUCLEOTIDE SEQUENCE</scope>
    <source>
        <strain evidence="2">TK_41</strain>
    </source>
</reference>
<keyword evidence="3" id="KW-1185">Reference proteome</keyword>
<evidence type="ECO:0008006" key="4">
    <source>
        <dbReference type="Google" id="ProtNLM"/>
    </source>
</evidence>
<feature type="region of interest" description="Disordered" evidence="1">
    <location>
        <begin position="133"/>
        <end position="157"/>
    </location>
</feature>
<dbReference type="Proteomes" id="UP001172673">
    <property type="component" value="Unassembled WGS sequence"/>
</dbReference>
<feature type="compositionally biased region" description="Polar residues" evidence="1">
    <location>
        <begin position="66"/>
        <end position="98"/>
    </location>
</feature>
<dbReference type="AlphaFoldDB" id="A0AA38XF20"/>
<feature type="compositionally biased region" description="Basic residues" evidence="1">
    <location>
        <begin position="722"/>
        <end position="737"/>
    </location>
</feature>
<evidence type="ECO:0000313" key="3">
    <source>
        <dbReference type="Proteomes" id="UP001172673"/>
    </source>
</evidence>
<organism evidence="2 3">
    <name type="scientific">Cladophialophora chaetospira</name>
    <dbReference type="NCBI Taxonomy" id="386627"/>
    <lineage>
        <taxon>Eukaryota</taxon>
        <taxon>Fungi</taxon>
        <taxon>Dikarya</taxon>
        <taxon>Ascomycota</taxon>
        <taxon>Pezizomycotina</taxon>
        <taxon>Eurotiomycetes</taxon>
        <taxon>Chaetothyriomycetidae</taxon>
        <taxon>Chaetothyriales</taxon>
        <taxon>Herpotrichiellaceae</taxon>
        <taxon>Cladophialophora</taxon>
    </lineage>
</organism>
<name>A0AA38XF20_9EURO</name>
<comment type="caution">
    <text evidence="2">The sequence shown here is derived from an EMBL/GenBank/DDBJ whole genome shotgun (WGS) entry which is preliminary data.</text>
</comment>
<feature type="region of interest" description="Disordered" evidence="1">
    <location>
        <begin position="368"/>
        <end position="411"/>
    </location>
</feature>
<protein>
    <recommendedName>
        <fullName evidence="4">CRIB domain-containing protein</fullName>
    </recommendedName>
</protein>
<feature type="compositionally biased region" description="Polar residues" evidence="1">
    <location>
        <begin position="738"/>
        <end position="750"/>
    </location>
</feature>
<dbReference type="EMBL" id="JAPDRK010000005">
    <property type="protein sequence ID" value="KAJ9612285.1"/>
    <property type="molecule type" value="Genomic_DNA"/>
</dbReference>
<feature type="region of interest" description="Disordered" evidence="1">
    <location>
        <begin position="28"/>
        <end position="111"/>
    </location>
</feature>